<dbReference type="PRINTS" id="PR00385">
    <property type="entry name" value="P450"/>
</dbReference>
<dbReference type="PANTHER" id="PTHR24305:SF157">
    <property type="entry name" value="N-ACETYLTRYPTOPHAN 6-HYDROXYLASE IVOC-RELATED"/>
    <property type="match status" value="1"/>
</dbReference>
<dbReference type="PRINTS" id="PR00465">
    <property type="entry name" value="EP450IV"/>
</dbReference>
<feature type="chain" id="PRO_5021480137" description="Cytochrome P450 monooxygenase" evidence="10">
    <location>
        <begin position="18"/>
        <end position="499"/>
    </location>
</feature>
<dbReference type="GO" id="GO:0020037">
    <property type="term" value="F:heme binding"/>
    <property type="evidence" value="ECO:0007669"/>
    <property type="project" value="InterPro"/>
</dbReference>
<dbReference type="SUPFAM" id="SSF48264">
    <property type="entry name" value="Cytochrome P450"/>
    <property type="match status" value="1"/>
</dbReference>
<evidence type="ECO:0000256" key="3">
    <source>
        <dbReference type="ARBA" id="ARBA00022617"/>
    </source>
</evidence>
<evidence type="ECO:0000313" key="12">
    <source>
        <dbReference type="Proteomes" id="UP000319663"/>
    </source>
</evidence>
<organism evidence="11 12">
    <name type="scientific">Monascus purpureus</name>
    <name type="common">Red mold</name>
    <name type="synonym">Monascus anka</name>
    <dbReference type="NCBI Taxonomy" id="5098"/>
    <lineage>
        <taxon>Eukaryota</taxon>
        <taxon>Fungi</taxon>
        <taxon>Dikarya</taxon>
        <taxon>Ascomycota</taxon>
        <taxon>Pezizomycotina</taxon>
        <taxon>Eurotiomycetes</taxon>
        <taxon>Eurotiomycetidae</taxon>
        <taxon>Eurotiales</taxon>
        <taxon>Aspergillaceae</taxon>
        <taxon>Monascus</taxon>
    </lineage>
</organism>
<proteinExistence type="inferred from homology"/>
<dbReference type="InterPro" id="IPR002403">
    <property type="entry name" value="Cyt_P450_E_grp-IV"/>
</dbReference>
<dbReference type="Proteomes" id="UP000319663">
    <property type="component" value="Unassembled WGS sequence"/>
</dbReference>
<protein>
    <recommendedName>
        <fullName evidence="13">Cytochrome P450 monooxygenase</fullName>
    </recommendedName>
</protein>
<keyword evidence="10" id="KW-0732">Signal</keyword>
<dbReference type="GO" id="GO:0004497">
    <property type="term" value="F:monooxygenase activity"/>
    <property type="evidence" value="ECO:0007669"/>
    <property type="project" value="UniProtKB-KW"/>
</dbReference>
<dbReference type="GO" id="GO:0005506">
    <property type="term" value="F:iron ion binding"/>
    <property type="evidence" value="ECO:0007669"/>
    <property type="project" value="InterPro"/>
</dbReference>
<dbReference type="InterPro" id="IPR017972">
    <property type="entry name" value="Cyt_P450_CS"/>
</dbReference>
<dbReference type="PROSITE" id="PS00086">
    <property type="entry name" value="CYTOCHROME_P450"/>
    <property type="match status" value="1"/>
</dbReference>
<reference evidence="11 12" key="1">
    <citation type="submission" date="2019-06" db="EMBL/GenBank/DDBJ databases">
        <title>Wine fermentation using esterase from Monascus purpureus.</title>
        <authorList>
            <person name="Geng C."/>
            <person name="Zhang Y."/>
        </authorList>
    </citation>
    <scope>NUCLEOTIDE SEQUENCE [LARGE SCALE GENOMIC DNA]</scope>
    <source>
        <strain evidence="11">HQ1</strain>
    </source>
</reference>
<keyword evidence="5 9" id="KW-0560">Oxidoreductase</keyword>
<evidence type="ECO:0000256" key="8">
    <source>
        <dbReference type="PIRSR" id="PIRSR602403-1"/>
    </source>
</evidence>
<dbReference type="PANTHER" id="PTHR24305">
    <property type="entry name" value="CYTOCHROME P450"/>
    <property type="match status" value="1"/>
</dbReference>
<dbReference type="CDD" id="cd11062">
    <property type="entry name" value="CYP58-like"/>
    <property type="match status" value="1"/>
</dbReference>
<dbReference type="GO" id="GO:0016705">
    <property type="term" value="F:oxidoreductase activity, acting on paired donors, with incorporation or reduction of molecular oxygen"/>
    <property type="evidence" value="ECO:0007669"/>
    <property type="project" value="InterPro"/>
</dbReference>
<keyword evidence="4 8" id="KW-0479">Metal-binding</keyword>
<feature type="binding site" description="axial binding residue" evidence="8">
    <location>
        <position position="443"/>
    </location>
    <ligand>
        <name>heme</name>
        <dbReference type="ChEBI" id="CHEBI:30413"/>
    </ligand>
    <ligandPart>
        <name>Fe</name>
        <dbReference type="ChEBI" id="CHEBI:18248"/>
    </ligandPart>
</feature>
<keyword evidence="3 8" id="KW-0349">Heme</keyword>
<dbReference type="InterPro" id="IPR050121">
    <property type="entry name" value="Cytochrome_P450_monoxygenase"/>
</dbReference>
<dbReference type="OrthoDB" id="3945418at2759"/>
<name>A0A507QT80_MONPU</name>
<keyword evidence="12" id="KW-1185">Reference proteome</keyword>
<evidence type="ECO:0000256" key="5">
    <source>
        <dbReference type="ARBA" id="ARBA00023002"/>
    </source>
</evidence>
<accession>A0A507QT80</accession>
<evidence type="ECO:0000256" key="4">
    <source>
        <dbReference type="ARBA" id="ARBA00022723"/>
    </source>
</evidence>
<evidence type="ECO:0008006" key="13">
    <source>
        <dbReference type="Google" id="ProtNLM"/>
    </source>
</evidence>
<sequence>MILPVLLAITLPLLVVCRVVYNLCFHPLRGFPGPRAAAATSWWKAYKEVWKKETLAQELFRLHATYGDVVRIAPNELHFGDPAAFHDIYNATKRWDKDEGLYTTPGVRSGSFVFLKYKQAKERRDVLQPMFSKRAMDNVEPLIWKNASTLASAITRKNAAKKSIDLLFAFRSFTLDTIMGFTFGNCLHALAAPDFRDPLILAMDSSLSAIPLLRNFPLLRKMVFSIPPHLVTHFLPDSKALGPRIYQVRTMIQSELAKVLRDPRKLDEAPHQTIFHRMLNADSYKNNTVPDYAQLQDEGLTIIFAGANTVATALVMGHWNLLNHAEDLARLKRELHGAWPDIEKPPTLKELEALPVLTATIKETLRHMPSGVSLTRTVPPGGAMISGRHIPPGTTVGMIILHVHQSEKIFKDALDFKPQRWLEEGAGELEQWLVPFSRGPRMCFGRNLAWAEMYIALATMVRKFDMTLDGMTPEDMEWRECIEAYFPRRHLHAWCEPVV</sequence>
<evidence type="ECO:0000256" key="7">
    <source>
        <dbReference type="ARBA" id="ARBA00023033"/>
    </source>
</evidence>
<keyword evidence="7 9" id="KW-0503">Monooxygenase</keyword>
<evidence type="ECO:0000256" key="2">
    <source>
        <dbReference type="ARBA" id="ARBA00010617"/>
    </source>
</evidence>
<dbReference type="EMBL" id="VIFY01000116">
    <property type="protein sequence ID" value="TQB70250.1"/>
    <property type="molecule type" value="Genomic_DNA"/>
</dbReference>
<comment type="cofactor">
    <cofactor evidence="1 8">
        <name>heme</name>
        <dbReference type="ChEBI" id="CHEBI:30413"/>
    </cofactor>
</comment>
<dbReference type="Gene3D" id="1.10.630.10">
    <property type="entry name" value="Cytochrome P450"/>
    <property type="match status" value="1"/>
</dbReference>
<dbReference type="InterPro" id="IPR036396">
    <property type="entry name" value="Cyt_P450_sf"/>
</dbReference>
<comment type="similarity">
    <text evidence="2 9">Belongs to the cytochrome P450 family.</text>
</comment>
<feature type="signal peptide" evidence="10">
    <location>
        <begin position="1"/>
        <end position="17"/>
    </location>
</feature>
<comment type="caution">
    <text evidence="11">The sequence shown here is derived from an EMBL/GenBank/DDBJ whole genome shotgun (WGS) entry which is preliminary data.</text>
</comment>
<evidence type="ECO:0000256" key="1">
    <source>
        <dbReference type="ARBA" id="ARBA00001971"/>
    </source>
</evidence>
<gene>
    <name evidence="11" type="ORF">MPDQ_000759</name>
</gene>
<dbReference type="InterPro" id="IPR001128">
    <property type="entry name" value="Cyt_P450"/>
</dbReference>
<evidence type="ECO:0000256" key="6">
    <source>
        <dbReference type="ARBA" id="ARBA00023004"/>
    </source>
</evidence>
<dbReference type="Pfam" id="PF00067">
    <property type="entry name" value="p450"/>
    <property type="match status" value="1"/>
</dbReference>
<evidence type="ECO:0000256" key="9">
    <source>
        <dbReference type="RuleBase" id="RU000461"/>
    </source>
</evidence>
<dbReference type="AlphaFoldDB" id="A0A507QT80"/>
<keyword evidence="6 8" id="KW-0408">Iron</keyword>
<evidence type="ECO:0000313" key="11">
    <source>
        <dbReference type="EMBL" id="TQB70250.1"/>
    </source>
</evidence>
<dbReference type="STRING" id="5098.A0A507QT80"/>
<evidence type="ECO:0000256" key="10">
    <source>
        <dbReference type="SAM" id="SignalP"/>
    </source>
</evidence>